<dbReference type="EMBL" id="BA000021">
    <property type="protein sequence ID" value="BAC24274.1"/>
    <property type="molecule type" value="Genomic_DNA"/>
</dbReference>
<dbReference type="PANTHER" id="PTHR12563">
    <property type="entry name" value="GLYCEROL-3-PHOSPHATE ACYLTRANSFERASE"/>
    <property type="match status" value="1"/>
</dbReference>
<dbReference type="InterPro" id="IPR028354">
    <property type="entry name" value="GPAT_PlsB"/>
</dbReference>
<comment type="catalytic activity">
    <reaction evidence="13">
        <text>sn-glycerol 3-phosphate + an acyl-CoA = a 1-acyl-sn-glycero-3-phosphate + CoA</text>
        <dbReference type="Rhea" id="RHEA:15325"/>
        <dbReference type="ChEBI" id="CHEBI:57287"/>
        <dbReference type="ChEBI" id="CHEBI:57597"/>
        <dbReference type="ChEBI" id="CHEBI:57970"/>
        <dbReference type="ChEBI" id="CHEBI:58342"/>
        <dbReference type="EC" id="2.3.1.15"/>
    </reaction>
</comment>
<dbReference type="NCBIfam" id="TIGR03703">
    <property type="entry name" value="plsB"/>
    <property type="match status" value="1"/>
</dbReference>
<dbReference type="GO" id="GO:0006631">
    <property type="term" value="P:fatty acid metabolic process"/>
    <property type="evidence" value="ECO:0007669"/>
    <property type="project" value="TreeGrafter"/>
</dbReference>
<keyword evidence="12" id="KW-0012">Acyltransferase</keyword>
<dbReference type="PIRSF" id="PIRSF500064">
    <property type="entry name" value="GPAT"/>
    <property type="match status" value="1"/>
</dbReference>
<evidence type="ECO:0000256" key="8">
    <source>
        <dbReference type="ARBA" id="ARBA00022679"/>
    </source>
</evidence>
<reference evidence="15 16" key="1">
    <citation type="journal article" date="2002" name="Nat. Genet.">
        <title>Genome sequence of the endocellular obligate symbiont of tsetse flies, Wigglesworthia glossinidia.</title>
        <authorList>
            <person name="Akman L."/>
            <person name="Yamashita A."/>
            <person name="Watanabe H."/>
            <person name="Oshima K."/>
            <person name="Shiba T."/>
            <person name="Hattori M."/>
            <person name="Aksoy S."/>
        </authorList>
    </citation>
    <scope>NUCLEOTIDE SEQUENCE [LARGE SCALE GENOMIC DNA]</scope>
</reference>
<dbReference type="Pfam" id="PF01553">
    <property type="entry name" value="Acyltransferase"/>
    <property type="match status" value="1"/>
</dbReference>
<keyword evidence="16" id="KW-1185">Reference proteome</keyword>
<evidence type="ECO:0000256" key="1">
    <source>
        <dbReference type="ARBA" id="ARBA00004413"/>
    </source>
</evidence>
<evidence type="ECO:0000256" key="12">
    <source>
        <dbReference type="ARBA" id="ARBA00023315"/>
    </source>
</evidence>
<gene>
    <name evidence="15" type="primary">plsB</name>
</gene>
<proteinExistence type="inferred from homology"/>
<dbReference type="STRING" id="36870.gene:10368615"/>
<evidence type="ECO:0000313" key="15">
    <source>
        <dbReference type="EMBL" id="BAC24274.1"/>
    </source>
</evidence>
<evidence type="ECO:0000256" key="10">
    <source>
        <dbReference type="ARBA" id="ARBA00023209"/>
    </source>
</evidence>
<dbReference type="PANTHER" id="PTHR12563:SF17">
    <property type="entry name" value="DIHYDROXYACETONE PHOSPHATE ACYLTRANSFERASE"/>
    <property type="match status" value="1"/>
</dbReference>
<sequence>MLINIHFFYKMLNFFIKYFLKIKSFPVSFLQKNNYKKNIIYILQYDSIIDILILRSQCLKYNLPDPLCKIKMNDIYIKRCIFINNTNYIFSFFRKKYFNIKDIFYIFSLLKNKKSFSNINFIPVYIFFGKYSDKKNLLNVRIVNKIFNFFKKITLLIVLGRNLSIIFSKSISINYIIYKFRKDKNFLKKLIRLLNIRLLRSKFVLIGPFLNKKKYIFNKILNSSEVKKILTNRSKNSILKLKKNINSGFIIMREAFSSYSYKAIYLANKVLKKIFKYAYKDIFVYNIKNVQNLSNKRYVVIYIPCHRSHMDYLILSYVLYNSGISPPHIAAGINLNFWPIGTTLKLLGAFFIRRSFKGNRLYFSIIQEYLNELFIRGNSVEYFIEGGRSRTGKLLYPQTGMLIMTLRTCLNKSNLSIVIIPTYIGYENIIEIKSYEKEILGFKKKKENMIQILQGINKLNNLGSVCINFGCPIILNNWLKKNKHYIKYFDKDKQSSLLSKLSNKLSFQIMEGINSTTVINIVDICSIILISSPNFSLTRYQFFLQLDLYCKIFKHVPYSSDIILPKNINKNFLLNEIINKFSFSVKKAGNKSNDIIFISKNNIIKIFYHSNMIKHLLILPSLISNIIFIYKNINFLTLNKIINMIYPFLKKELFVKFDKEEILYIVNKIVFVLQKQNLLIVNDSNFIFISEKINSIKLLAFHSRPFLRKLMVIFCILKIENNYNKSFLIKKSISIIRKIMKEDDLTLLENIDRKNFSVLVDVLYAEKYIRNNNNMINLEKEKIKIILKILKNLI</sequence>
<dbReference type="GO" id="GO:0004366">
    <property type="term" value="F:glycerol-3-phosphate O-acyltransferase activity"/>
    <property type="evidence" value="ECO:0007669"/>
    <property type="project" value="UniProtKB-EC"/>
</dbReference>
<evidence type="ECO:0000256" key="6">
    <source>
        <dbReference type="ARBA" id="ARBA00013432"/>
    </source>
</evidence>
<dbReference type="SUPFAM" id="SSF69593">
    <property type="entry name" value="Glycerol-3-phosphate (1)-acyltransferase"/>
    <property type="match status" value="1"/>
</dbReference>
<name>Q8D373_WIGBR</name>
<keyword evidence="10" id="KW-0594">Phospholipid biosynthesis</keyword>
<dbReference type="SMART" id="SM00563">
    <property type="entry name" value="PlsC"/>
    <property type="match status" value="1"/>
</dbReference>
<evidence type="ECO:0000256" key="9">
    <source>
        <dbReference type="ARBA" id="ARBA00023136"/>
    </source>
</evidence>
<comment type="pathway">
    <text evidence="2">Phospholipid metabolism; CDP-diacylglycerol biosynthesis; CDP-diacylglycerol from sn-glycerol 3-phosphate: step 1/3.</text>
</comment>
<keyword evidence="7" id="KW-1003">Cell membrane</keyword>
<dbReference type="InterPro" id="IPR002123">
    <property type="entry name" value="Plipid/glycerol_acylTrfase"/>
</dbReference>
<dbReference type="HOGENOM" id="CLU_015407_0_0_6"/>
<protein>
    <recommendedName>
        <fullName evidence="6">Glycerol-3-phosphate acyltransferase</fullName>
        <ecNumber evidence="5">2.3.1.15</ecNumber>
    </recommendedName>
</protein>
<evidence type="ECO:0000259" key="14">
    <source>
        <dbReference type="SMART" id="SM00563"/>
    </source>
</evidence>
<comment type="pathway">
    <text evidence="3">Lipid metabolism.</text>
</comment>
<dbReference type="InterPro" id="IPR041728">
    <property type="entry name" value="GPAT/DHAPAT_LPLAT"/>
</dbReference>
<dbReference type="EC" id="2.3.1.15" evidence="5"/>
<evidence type="ECO:0000256" key="13">
    <source>
        <dbReference type="ARBA" id="ARBA00048427"/>
    </source>
</evidence>
<comment type="similarity">
    <text evidence="4">Belongs to the GPAT/DAPAT family.</text>
</comment>
<evidence type="ECO:0000256" key="7">
    <source>
        <dbReference type="ARBA" id="ARBA00022475"/>
    </source>
</evidence>
<evidence type="ECO:0000256" key="3">
    <source>
        <dbReference type="ARBA" id="ARBA00005189"/>
    </source>
</evidence>
<dbReference type="KEGG" id="wbr:plsB"/>
<dbReference type="InterPro" id="IPR022284">
    <property type="entry name" value="GPAT/DHAPAT"/>
</dbReference>
<comment type="subcellular location">
    <subcellularLocation>
        <location evidence="1">Cell membrane</location>
        <topology evidence="1">Peripheral membrane protein</topology>
        <orientation evidence="1">Cytoplasmic side</orientation>
    </subcellularLocation>
</comment>
<dbReference type="Pfam" id="PF19277">
    <property type="entry name" value="GPAT_C"/>
    <property type="match status" value="1"/>
</dbReference>
<evidence type="ECO:0000256" key="4">
    <source>
        <dbReference type="ARBA" id="ARBA00007937"/>
    </source>
</evidence>
<evidence type="ECO:0000256" key="5">
    <source>
        <dbReference type="ARBA" id="ARBA00013113"/>
    </source>
</evidence>
<evidence type="ECO:0000256" key="2">
    <source>
        <dbReference type="ARBA" id="ARBA00004765"/>
    </source>
</evidence>
<accession>Q8D373</accession>
<keyword evidence="10" id="KW-0443">Lipid metabolism</keyword>
<keyword evidence="11" id="KW-1208">Phospholipid metabolism</keyword>
<feature type="domain" description="Phospholipid/glycerol acyltransferase" evidence="14">
    <location>
        <begin position="300"/>
        <end position="427"/>
    </location>
</feature>
<keyword evidence="10" id="KW-0444">Lipid biosynthesis</keyword>
<dbReference type="eggNOG" id="COG2937">
    <property type="taxonomic scope" value="Bacteria"/>
</dbReference>
<dbReference type="Proteomes" id="UP000000562">
    <property type="component" value="Chromosome"/>
</dbReference>
<evidence type="ECO:0000256" key="11">
    <source>
        <dbReference type="ARBA" id="ARBA00023264"/>
    </source>
</evidence>
<dbReference type="OrthoDB" id="335193at2"/>
<dbReference type="GO" id="GO:0016024">
    <property type="term" value="P:CDP-diacylglycerol biosynthetic process"/>
    <property type="evidence" value="ECO:0007669"/>
    <property type="project" value="UniProtKB-UniPathway"/>
</dbReference>
<dbReference type="AlphaFoldDB" id="Q8D373"/>
<keyword evidence="8" id="KW-0808">Transferase</keyword>
<organism evidence="15 16">
    <name type="scientific">Wigglesworthia glossinidia brevipalpis</name>
    <dbReference type="NCBI Taxonomy" id="36870"/>
    <lineage>
        <taxon>Bacteria</taxon>
        <taxon>Pseudomonadati</taxon>
        <taxon>Pseudomonadota</taxon>
        <taxon>Gammaproteobacteria</taxon>
        <taxon>Enterobacterales</taxon>
        <taxon>Erwiniaceae</taxon>
        <taxon>Wigglesworthia</taxon>
    </lineage>
</organism>
<dbReference type="GO" id="GO:0005886">
    <property type="term" value="C:plasma membrane"/>
    <property type="evidence" value="ECO:0007669"/>
    <property type="project" value="UniProtKB-SubCell"/>
</dbReference>
<keyword evidence="9" id="KW-0472">Membrane</keyword>
<dbReference type="NCBIfam" id="NF003441">
    <property type="entry name" value="PRK04974.1"/>
    <property type="match status" value="1"/>
</dbReference>
<dbReference type="CDD" id="cd07993">
    <property type="entry name" value="LPLAT_DHAPAT-like"/>
    <property type="match status" value="1"/>
</dbReference>
<dbReference type="InterPro" id="IPR045520">
    <property type="entry name" value="GPAT/DHAPAT_C"/>
</dbReference>
<evidence type="ECO:0000313" key="16">
    <source>
        <dbReference type="Proteomes" id="UP000000562"/>
    </source>
</evidence>
<dbReference type="PIRSF" id="PIRSF000437">
    <property type="entry name" value="GPAT_DHAPAT"/>
    <property type="match status" value="1"/>
</dbReference>
<dbReference type="UniPathway" id="UPA00557">
    <property type="reaction ID" value="UER00612"/>
</dbReference>